<dbReference type="AlphaFoldDB" id="A0A927MTA1"/>
<reference evidence="2" key="1">
    <citation type="submission" date="2020-10" db="EMBL/GenBank/DDBJ databases">
        <title>Sequencing the genomes of 1000 actinobacteria strains.</title>
        <authorList>
            <person name="Klenk H.-P."/>
        </authorList>
    </citation>
    <scope>NUCLEOTIDE SEQUENCE</scope>
    <source>
        <strain evidence="2">DSM 45354</strain>
    </source>
</reference>
<dbReference type="PROSITE" id="PS51725">
    <property type="entry name" value="ABM"/>
    <property type="match status" value="1"/>
</dbReference>
<dbReference type="Pfam" id="PF03992">
    <property type="entry name" value="ABM"/>
    <property type="match status" value="1"/>
</dbReference>
<name>A0A927MTA1_9ACTN</name>
<keyword evidence="3" id="KW-1185">Reference proteome</keyword>
<evidence type="ECO:0000313" key="2">
    <source>
        <dbReference type="EMBL" id="MBE1605921.1"/>
    </source>
</evidence>
<dbReference type="Proteomes" id="UP000638648">
    <property type="component" value="Unassembled WGS sequence"/>
</dbReference>
<dbReference type="InterPro" id="IPR007138">
    <property type="entry name" value="ABM_dom"/>
</dbReference>
<feature type="domain" description="ABM" evidence="1">
    <location>
        <begin position="94"/>
        <end position="185"/>
    </location>
</feature>
<dbReference type="InterPro" id="IPR011008">
    <property type="entry name" value="Dimeric_a/b-barrel"/>
</dbReference>
<dbReference type="EMBL" id="JADBEM010000001">
    <property type="protein sequence ID" value="MBE1605921.1"/>
    <property type="molecule type" value="Genomic_DNA"/>
</dbReference>
<dbReference type="Gene3D" id="3.30.70.100">
    <property type="match status" value="1"/>
</dbReference>
<organism evidence="2 3">
    <name type="scientific">Actinopolymorpha pittospori</name>
    <dbReference type="NCBI Taxonomy" id="648752"/>
    <lineage>
        <taxon>Bacteria</taxon>
        <taxon>Bacillati</taxon>
        <taxon>Actinomycetota</taxon>
        <taxon>Actinomycetes</taxon>
        <taxon>Propionibacteriales</taxon>
        <taxon>Actinopolymorphaceae</taxon>
        <taxon>Actinopolymorpha</taxon>
    </lineage>
</organism>
<accession>A0A927MTA1</accession>
<evidence type="ECO:0000313" key="3">
    <source>
        <dbReference type="Proteomes" id="UP000638648"/>
    </source>
</evidence>
<sequence length="189" mass="21088">MSGMGSALDKCSGLQARHDLVHRLRSDETPSGQFGAGQHTRLLEHRQHGVLRVTEADLPKYFVHHDTERLLSPLELIPDSPFHMDQIAVDEQVVTLINVFTVTPEDQQGLVDMLVEATEQVMSKQPGYIAANIHRSIDGTRVANYAQWRSREDFQALASNPEAAAHMRRAAAVATFEPALYEVVFTHHA</sequence>
<proteinExistence type="predicted"/>
<dbReference type="GO" id="GO:0004497">
    <property type="term" value="F:monooxygenase activity"/>
    <property type="evidence" value="ECO:0007669"/>
    <property type="project" value="UniProtKB-KW"/>
</dbReference>
<gene>
    <name evidence="2" type="ORF">HEB94_002769</name>
</gene>
<dbReference type="RefSeq" id="WP_238361513.1">
    <property type="nucleotide sequence ID" value="NZ_BAABJL010000223.1"/>
</dbReference>
<dbReference type="SUPFAM" id="SSF54909">
    <property type="entry name" value="Dimeric alpha+beta barrel"/>
    <property type="match status" value="1"/>
</dbReference>
<evidence type="ECO:0000259" key="1">
    <source>
        <dbReference type="PROSITE" id="PS51725"/>
    </source>
</evidence>
<keyword evidence="2" id="KW-0503">Monooxygenase</keyword>
<keyword evidence="2" id="KW-0560">Oxidoreductase</keyword>
<protein>
    <submittedName>
        <fullName evidence="2">Heme-degrading monooxygenase HmoA</fullName>
    </submittedName>
</protein>
<comment type="caution">
    <text evidence="2">The sequence shown here is derived from an EMBL/GenBank/DDBJ whole genome shotgun (WGS) entry which is preliminary data.</text>
</comment>